<evidence type="ECO:0000256" key="1">
    <source>
        <dbReference type="SAM" id="MobiDB-lite"/>
    </source>
</evidence>
<evidence type="ECO:0000313" key="3">
    <source>
        <dbReference type="EMBL" id="MDC8754763.1"/>
    </source>
</evidence>
<evidence type="ECO:0000256" key="2">
    <source>
        <dbReference type="SAM" id="Phobius"/>
    </source>
</evidence>
<comment type="caution">
    <text evidence="3">The sequence shown here is derived from an EMBL/GenBank/DDBJ whole genome shotgun (WGS) entry which is preliminary data.</text>
</comment>
<organism evidence="3 4">
    <name type="scientific">Erythrobacter fulvus</name>
    <dbReference type="NCBI Taxonomy" id="2987523"/>
    <lineage>
        <taxon>Bacteria</taxon>
        <taxon>Pseudomonadati</taxon>
        <taxon>Pseudomonadota</taxon>
        <taxon>Alphaproteobacteria</taxon>
        <taxon>Sphingomonadales</taxon>
        <taxon>Erythrobacteraceae</taxon>
        <taxon>Erythrobacter/Porphyrobacter group</taxon>
        <taxon>Erythrobacter</taxon>
    </lineage>
</organism>
<keyword evidence="2" id="KW-0472">Membrane</keyword>
<feature type="region of interest" description="Disordered" evidence="1">
    <location>
        <begin position="74"/>
        <end position="96"/>
    </location>
</feature>
<proteinExistence type="predicted"/>
<dbReference type="Proteomes" id="UP001216558">
    <property type="component" value="Unassembled WGS sequence"/>
</dbReference>
<protein>
    <submittedName>
        <fullName evidence="3">Uncharacterized protein</fullName>
    </submittedName>
</protein>
<dbReference type="EMBL" id="JAQQXQ010000006">
    <property type="protein sequence ID" value="MDC8754763.1"/>
    <property type="molecule type" value="Genomic_DNA"/>
</dbReference>
<accession>A0ABT5JPP9</accession>
<sequence length="96" mass="10917">MMKRKANMALYIFRQRSRFRTVFTTASVACFVLITADYAQFIDLPKIAKIPLWVGMLFSVFRWAICEGLIKPAHQASHGGQAVANKSKPNLRDNNK</sequence>
<reference evidence="3 4" key="1">
    <citation type="submission" date="2022-10" db="EMBL/GenBank/DDBJ databases">
        <title>Erythrobacter sp. sf7 Genome sequencing.</title>
        <authorList>
            <person name="Park S."/>
        </authorList>
    </citation>
    <scope>NUCLEOTIDE SEQUENCE [LARGE SCALE GENOMIC DNA]</scope>
    <source>
        <strain evidence="4">sf7</strain>
    </source>
</reference>
<dbReference type="RefSeq" id="WP_273677929.1">
    <property type="nucleotide sequence ID" value="NZ_JAQQXQ010000006.1"/>
</dbReference>
<gene>
    <name evidence="3" type="ORF">OIK40_08930</name>
</gene>
<feature type="transmembrane region" description="Helical" evidence="2">
    <location>
        <begin position="47"/>
        <end position="65"/>
    </location>
</feature>
<feature type="transmembrane region" description="Helical" evidence="2">
    <location>
        <begin position="21"/>
        <end position="41"/>
    </location>
</feature>
<name>A0ABT5JPP9_9SPHN</name>
<evidence type="ECO:0000313" key="4">
    <source>
        <dbReference type="Proteomes" id="UP001216558"/>
    </source>
</evidence>
<keyword evidence="4" id="KW-1185">Reference proteome</keyword>
<keyword evidence="2" id="KW-1133">Transmembrane helix</keyword>
<keyword evidence="2" id="KW-0812">Transmembrane</keyword>